<dbReference type="PANTHER" id="PTHR30386:SF24">
    <property type="entry name" value="MULTIDRUG RESISTANCE EFFLUX PUMP"/>
    <property type="match status" value="1"/>
</dbReference>
<feature type="domain" description="Multidrug resistance protein MdtA-like barrel-sandwich hybrid" evidence="2">
    <location>
        <begin position="52"/>
        <end position="244"/>
    </location>
</feature>
<dbReference type="Gene3D" id="2.40.30.170">
    <property type="match status" value="1"/>
</dbReference>
<gene>
    <name evidence="4" type="ORF">CAL29_12500</name>
</gene>
<evidence type="ECO:0000313" key="5">
    <source>
        <dbReference type="Proteomes" id="UP000216020"/>
    </source>
</evidence>
<comment type="caution">
    <text evidence="4">The sequence shown here is derived from an EMBL/GenBank/DDBJ whole genome shotgun (WGS) entry which is preliminary data.</text>
</comment>
<dbReference type="GO" id="GO:0055085">
    <property type="term" value="P:transmembrane transport"/>
    <property type="evidence" value="ECO:0007669"/>
    <property type="project" value="InterPro"/>
</dbReference>
<dbReference type="EMBL" id="NEVM01000002">
    <property type="protein sequence ID" value="OZI34343.1"/>
    <property type="molecule type" value="Genomic_DNA"/>
</dbReference>
<feature type="domain" description="p-hydroxybenzoic acid efflux pump subunit AaeA-like beta-barrel" evidence="3">
    <location>
        <begin position="250"/>
        <end position="327"/>
    </location>
</feature>
<dbReference type="InterPro" id="IPR058625">
    <property type="entry name" value="MdtA-like_BSH"/>
</dbReference>
<dbReference type="Pfam" id="PF25917">
    <property type="entry name" value="BSH_RND"/>
    <property type="match status" value="1"/>
</dbReference>
<dbReference type="Pfam" id="PF25963">
    <property type="entry name" value="Beta-barrel_AAEA"/>
    <property type="match status" value="1"/>
</dbReference>
<evidence type="ECO:0000259" key="2">
    <source>
        <dbReference type="Pfam" id="PF25917"/>
    </source>
</evidence>
<dbReference type="PRINTS" id="PR01490">
    <property type="entry name" value="RTXTOXIND"/>
</dbReference>
<evidence type="ECO:0000259" key="3">
    <source>
        <dbReference type="Pfam" id="PF25963"/>
    </source>
</evidence>
<dbReference type="InterPro" id="IPR058634">
    <property type="entry name" value="AaeA-lik-b-barrel"/>
</dbReference>
<dbReference type="InterPro" id="IPR050739">
    <property type="entry name" value="MFP"/>
</dbReference>
<evidence type="ECO:0000313" key="4">
    <source>
        <dbReference type="EMBL" id="OZI34343.1"/>
    </source>
</evidence>
<dbReference type="Proteomes" id="UP000216020">
    <property type="component" value="Unassembled WGS sequence"/>
</dbReference>
<dbReference type="Gene3D" id="2.40.50.100">
    <property type="match status" value="1"/>
</dbReference>
<accession>A0A261SD95</accession>
<reference evidence="5" key="1">
    <citation type="submission" date="2017-05" db="EMBL/GenBank/DDBJ databases">
        <title>Complete and WGS of Bordetella genogroups.</title>
        <authorList>
            <person name="Spilker T."/>
            <person name="Lipuma J."/>
        </authorList>
    </citation>
    <scope>NUCLEOTIDE SEQUENCE [LARGE SCALE GENOMIC DNA]</scope>
    <source>
        <strain evidence="5">AU16122</strain>
    </source>
</reference>
<proteinExistence type="predicted"/>
<feature type="coiled-coil region" evidence="1">
    <location>
        <begin position="154"/>
        <end position="195"/>
    </location>
</feature>
<dbReference type="OrthoDB" id="9811754at2"/>
<protein>
    <submittedName>
        <fullName evidence="4">Efflux transporter periplasmic adaptor subunit</fullName>
    </submittedName>
</protein>
<organism evidence="4 5">
    <name type="scientific">Bordetella genomosp. 10</name>
    <dbReference type="NCBI Taxonomy" id="1416804"/>
    <lineage>
        <taxon>Bacteria</taxon>
        <taxon>Pseudomonadati</taxon>
        <taxon>Pseudomonadota</taxon>
        <taxon>Betaproteobacteria</taxon>
        <taxon>Burkholderiales</taxon>
        <taxon>Alcaligenaceae</taxon>
        <taxon>Bordetella</taxon>
    </lineage>
</organism>
<keyword evidence="5" id="KW-1185">Reference proteome</keyword>
<dbReference type="Gene3D" id="1.10.287.470">
    <property type="entry name" value="Helix hairpin bin"/>
    <property type="match status" value="1"/>
</dbReference>
<name>A0A261SD95_9BORD</name>
<keyword evidence="1" id="KW-0175">Coiled coil</keyword>
<evidence type="ECO:0000256" key="1">
    <source>
        <dbReference type="SAM" id="Coils"/>
    </source>
</evidence>
<dbReference type="AlphaFoldDB" id="A0A261SD95"/>
<dbReference type="SUPFAM" id="SSF111369">
    <property type="entry name" value="HlyD-like secretion proteins"/>
    <property type="match status" value="2"/>
</dbReference>
<sequence length="350" mass="36454">MAMSLTKRKLKIVLALGAPLALCGLLGAYRMEAAGVQRTDDAYVAADYTVLAPRVAGQVSALLVDDNEEVHAGQLLARIDDRDYAAAADAARADVAVAQAAVAGADAALAQQQSVIAQAQAALSAARAARVFARADYERYADLARHGAGSTQNAQQARARIDTASAEVERQAAALQAARQQVNLLQAQREHAAAALARAHAALESAVLSLSWTRIVAPVDGTVGQRSVRVGAYVTPGTPLLAVVPLKQAYVVANFQETQLAGVRAGQRADVRVDTFPDTVLRGAVDSVAPATGVTFAALAPDNATGNFTKVVQRLPVKIRLDPGQPGLEQLRVGMSVEATLRTDDTGGAR</sequence>
<dbReference type="PANTHER" id="PTHR30386">
    <property type="entry name" value="MEMBRANE FUSION SUBUNIT OF EMRAB-TOLC MULTIDRUG EFFLUX PUMP"/>
    <property type="match status" value="1"/>
</dbReference>